<dbReference type="Pfam" id="PF25948">
    <property type="entry name" value="DUF7986"/>
    <property type="match status" value="1"/>
</dbReference>
<dbReference type="Pfam" id="PF02810">
    <property type="entry name" value="SEC-C"/>
    <property type="match status" value="1"/>
</dbReference>
<sequence>MAASKASELMKIGRNDPCPCGSGKKYKRCCLATAQQETQSPLYLSHMRLRRKINDLPTRMMRFVEDTYGTETFTAAFIRFIAPKPRLVGYQDDYLPLAGPWMMHHWIPAREDLELADESLYGRTPTRVFLERRGHQLSTDARRYVEAAMQSPFSFYVVEACRPGIDLKLRDLFTDERREVQERQISLTADVGEILFAVLVDVDELCMFEACNTVRLPAECEVLVSELREAILAEHAISPADIPHQHGEAIRRLYASTNALLLLRDEADAVGGHRVRFVIDCPQAAFDALAPLDPDLSREDLLAGAERDEDGRVLAADLYWADPDTVDGSVGHSIIRIDPQYIIADAFSEGSAVRVKETVERLMGDQARYLGTESFLLKMKATRQSNGFT</sequence>
<name>A0ABU2WJ47_9GAMM</name>
<organism evidence="1 2">
    <name type="scientific">Banduia mediterranea</name>
    <dbReference type="NCBI Taxonomy" id="3075609"/>
    <lineage>
        <taxon>Bacteria</taxon>
        <taxon>Pseudomonadati</taxon>
        <taxon>Pseudomonadota</taxon>
        <taxon>Gammaproteobacteria</taxon>
        <taxon>Nevskiales</taxon>
        <taxon>Algiphilaceae</taxon>
        <taxon>Banduia</taxon>
    </lineage>
</organism>
<keyword evidence="2" id="KW-1185">Reference proteome</keyword>
<dbReference type="InterPro" id="IPR004027">
    <property type="entry name" value="SEC_C_motif"/>
</dbReference>
<dbReference type="Gene3D" id="3.10.450.50">
    <property type="match status" value="1"/>
</dbReference>
<gene>
    <name evidence="1" type="ORF">RM530_11060</name>
</gene>
<protein>
    <submittedName>
        <fullName evidence="1">SEC-C metal-binding domain-containing protein</fullName>
    </submittedName>
</protein>
<accession>A0ABU2WJ47</accession>
<dbReference type="EMBL" id="JAVRIC010000015">
    <property type="protein sequence ID" value="MDT0497897.1"/>
    <property type="molecule type" value="Genomic_DNA"/>
</dbReference>
<reference evidence="1 2" key="1">
    <citation type="submission" date="2023-09" db="EMBL/GenBank/DDBJ databases">
        <authorList>
            <person name="Rey-Velasco X."/>
        </authorList>
    </citation>
    <scope>NUCLEOTIDE SEQUENCE [LARGE SCALE GENOMIC DNA]</scope>
    <source>
        <strain evidence="1 2">W345</strain>
    </source>
</reference>
<evidence type="ECO:0000313" key="2">
    <source>
        <dbReference type="Proteomes" id="UP001254608"/>
    </source>
</evidence>
<comment type="caution">
    <text evidence="1">The sequence shown here is derived from an EMBL/GenBank/DDBJ whole genome shotgun (WGS) entry which is preliminary data.</text>
</comment>
<proteinExistence type="predicted"/>
<dbReference type="RefSeq" id="WP_311365290.1">
    <property type="nucleotide sequence ID" value="NZ_JAVRIC010000015.1"/>
</dbReference>
<dbReference type="Proteomes" id="UP001254608">
    <property type="component" value="Unassembled WGS sequence"/>
</dbReference>
<evidence type="ECO:0000313" key="1">
    <source>
        <dbReference type="EMBL" id="MDT0497897.1"/>
    </source>
</evidence>
<dbReference type="SUPFAM" id="SSF103642">
    <property type="entry name" value="Sec-C motif"/>
    <property type="match status" value="1"/>
</dbReference>
<dbReference type="InterPro" id="IPR058292">
    <property type="entry name" value="DUF7986"/>
</dbReference>